<feature type="domain" description="ACB" evidence="8">
    <location>
        <begin position="197"/>
        <end position="286"/>
    </location>
</feature>
<feature type="region of interest" description="Disordered" evidence="6">
    <location>
        <begin position="421"/>
        <end position="445"/>
    </location>
</feature>
<feature type="repeat" description="ANK" evidence="5">
    <location>
        <begin position="393"/>
        <end position="425"/>
    </location>
</feature>
<dbReference type="SUPFAM" id="SSF47027">
    <property type="entry name" value="Acyl-CoA binding protein"/>
    <property type="match status" value="1"/>
</dbReference>
<name>A0A388LRN3_CHABU</name>
<sequence length="445" mass="49150">MHADLEVIVPNIVFGIIFAWMVQRVIQVIVSFRENNLKLQWPKEGEVEMEMEELVGEGEALEEENNEGEKMGVEKSYRTPSPSPSASPSPSPSPSLSPVASQSVAKVLKTDGEGEGEGEGDGDGGVHVDFDRIRRGVEGEVEEDDGDDDDDDDEDDDLDDDDDEDEEEDEDDDDDDDEEGEGRGNLSRRSRKRKSEIEDLFDAAATYVAAMVRGPGIEASQETQLLLYGLFKQASFGPCNIPKPSIYSVAERAKWDAWNKLGDMKEEEAMAKYVDVLTLVNSGWRSLVAAREASVGQSSQGDHGGRRSMGPVFSTLQDEDSTEYESLEMAAIHEMASEGNLEGVLAELAKGVAVNLPDEKKRTPLHWAADRGHLDVVKLLLARGASTNLQDSTGQTPLHYAVLCEFEEVAKALWEHDADPFVKDEDGTTPDEMMPETWHWRTSRI</sequence>
<keyword evidence="7" id="KW-1133">Transmembrane helix</keyword>
<dbReference type="PRINTS" id="PR00689">
    <property type="entry name" value="ACOABINDINGP"/>
</dbReference>
<evidence type="ECO:0000256" key="7">
    <source>
        <dbReference type="SAM" id="Phobius"/>
    </source>
</evidence>
<keyword evidence="10" id="KW-1185">Reference proteome</keyword>
<feature type="compositionally biased region" description="Basic and acidic residues" evidence="6">
    <location>
        <begin position="67"/>
        <end position="77"/>
    </location>
</feature>
<dbReference type="InterPro" id="IPR014352">
    <property type="entry name" value="FERM/acyl-CoA-bd_prot_sf"/>
</dbReference>
<organism evidence="9 10">
    <name type="scientific">Chara braunii</name>
    <name type="common">Braun's stonewort</name>
    <dbReference type="NCBI Taxonomy" id="69332"/>
    <lineage>
        <taxon>Eukaryota</taxon>
        <taxon>Viridiplantae</taxon>
        <taxon>Streptophyta</taxon>
        <taxon>Charophyceae</taxon>
        <taxon>Charales</taxon>
        <taxon>Characeae</taxon>
        <taxon>Chara</taxon>
    </lineage>
</organism>
<dbReference type="InterPro" id="IPR000582">
    <property type="entry name" value="Acyl-CoA-binding_protein"/>
</dbReference>
<evidence type="ECO:0000256" key="1">
    <source>
        <dbReference type="ARBA" id="ARBA00005567"/>
    </source>
</evidence>
<evidence type="ECO:0000259" key="8">
    <source>
        <dbReference type="PROSITE" id="PS51228"/>
    </source>
</evidence>
<evidence type="ECO:0000313" key="9">
    <source>
        <dbReference type="EMBL" id="GBG84915.1"/>
    </source>
</evidence>
<dbReference type="PANTHER" id="PTHR24119:SF0">
    <property type="entry name" value="ACYL-COA-BINDING DOMAIN-CONTAINING PROTEIN 6"/>
    <property type="match status" value="1"/>
</dbReference>
<comment type="caution">
    <text evidence="9">The sequence shown here is derived from an EMBL/GenBank/DDBJ whole genome shotgun (WGS) entry which is preliminary data.</text>
</comment>
<evidence type="ECO:0000256" key="6">
    <source>
        <dbReference type="SAM" id="MobiDB-lite"/>
    </source>
</evidence>
<dbReference type="Pfam" id="PF12796">
    <property type="entry name" value="Ank_2"/>
    <property type="match status" value="1"/>
</dbReference>
<evidence type="ECO:0000256" key="2">
    <source>
        <dbReference type="ARBA" id="ARBA00022737"/>
    </source>
</evidence>
<dbReference type="SUPFAM" id="SSF48403">
    <property type="entry name" value="Ankyrin repeat"/>
    <property type="match status" value="1"/>
</dbReference>
<dbReference type="PROSITE" id="PS51228">
    <property type="entry name" value="ACB_2"/>
    <property type="match status" value="1"/>
</dbReference>
<dbReference type="PANTHER" id="PTHR24119">
    <property type="entry name" value="ACYL-COA-BINDING DOMAIN-CONTAINING PROTEIN 6"/>
    <property type="match status" value="1"/>
</dbReference>
<evidence type="ECO:0000313" key="10">
    <source>
        <dbReference type="Proteomes" id="UP000265515"/>
    </source>
</evidence>
<keyword evidence="4" id="KW-0446">Lipid-binding</keyword>
<feature type="repeat" description="ANK" evidence="5">
    <location>
        <begin position="360"/>
        <end position="392"/>
    </location>
</feature>
<dbReference type="STRING" id="69332.A0A388LRN3"/>
<dbReference type="OrthoDB" id="71307at2759"/>
<protein>
    <recommendedName>
        <fullName evidence="8">ACB domain-containing protein</fullName>
    </recommendedName>
</protein>
<feature type="region of interest" description="Disordered" evidence="6">
    <location>
        <begin position="136"/>
        <end position="191"/>
    </location>
</feature>
<dbReference type="Gene3D" id="1.20.80.10">
    <property type="match status" value="1"/>
</dbReference>
<feature type="compositionally biased region" description="Acidic residues" evidence="6">
    <location>
        <begin position="50"/>
        <end position="66"/>
    </location>
</feature>
<dbReference type="PROSITE" id="PS50297">
    <property type="entry name" value="ANK_REP_REGION"/>
    <property type="match status" value="2"/>
</dbReference>
<dbReference type="Gramene" id="GBG84915">
    <property type="protein sequence ID" value="GBG84915"/>
    <property type="gene ID" value="CBR_g39376"/>
</dbReference>
<dbReference type="PROSITE" id="PS50088">
    <property type="entry name" value="ANK_REPEAT"/>
    <property type="match status" value="2"/>
</dbReference>
<dbReference type="GO" id="GO:0000062">
    <property type="term" value="F:fatty-acyl-CoA binding"/>
    <property type="evidence" value="ECO:0007669"/>
    <property type="project" value="InterPro"/>
</dbReference>
<dbReference type="EMBL" id="BFEA01000496">
    <property type="protein sequence ID" value="GBG84915.1"/>
    <property type="molecule type" value="Genomic_DNA"/>
</dbReference>
<proteinExistence type="inferred from homology"/>
<comment type="similarity">
    <text evidence="1">Belongs to the ACBP family.</text>
</comment>
<keyword evidence="7" id="KW-0812">Transmembrane</keyword>
<dbReference type="InterPro" id="IPR036770">
    <property type="entry name" value="Ankyrin_rpt-contain_sf"/>
</dbReference>
<evidence type="ECO:0000256" key="4">
    <source>
        <dbReference type="ARBA" id="ARBA00023121"/>
    </source>
</evidence>
<feature type="compositionally biased region" description="Acidic residues" evidence="6">
    <location>
        <begin position="139"/>
        <end position="180"/>
    </location>
</feature>
<dbReference type="OMA" id="EAPNSIC"/>
<dbReference type="SMART" id="SM00248">
    <property type="entry name" value="ANK"/>
    <property type="match status" value="3"/>
</dbReference>
<dbReference type="Pfam" id="PF00887">
    <property type="entry name" value="ACBP"/>
    <property type="match status" value="1"/>
</dbReference>
<dbReference type="InterPro" id="IPR035984">
    <property type="entry name" value="Acyl-CoA-binding_sf"/>
</dbReference>
<feature type="region of interest" description="Disordered" evidence="6">
    <location>
        <begin position="50"/>
        <end position="104"/>
    </location>
</feature>
<gene>
    <name evidence="9" type="ORF">CBR_g39376</name>
</gene>
<dbReference type="InterPro" id="IPR002110">
    <property type="entry name" value="Ankyrin_rpt"/>
</dbReference>
<dbReference type="Proteomes" id="UP000265515">
    <property type="component" value="Unassembled WGS sequence"/>
</dbReference>
<reference evidence="9 10" key="1">
    <citation type="journal article" date="2018" name="Cell">
        <title>The Chara Genome: Secondary Complexity and Implications for Plant Terrestrialization.</title>
        <authorList>
            <person name="Nishiyama T."/>
            <person name="Sakayama H."/>
            <person name="Vries J.D."/>
            <person name="Buschmann H."/>
            <person name="Saint-Marcoux D."/>
            <person name="Ullrich K.K."/>
            <person name="Haas F.B."/>
            <person name="Vanderstraeten L."/>
            <person name="Becker D."/>
            <person name="Lang D."/>
            <person name="Vosolsobe S."/>
            <person name="Rombauts S."/>
            <person name="Wilhelmsson P.K.I."/>
            <person name="Janitza P."/>
            <person name="Kern R."/>
            <person name="Heyl A."/>
            <person name="Rumpler F."/>
            <person name="Villalobos L.I.A.C."/>
            <person name="Clay J.M."/>
            <person name="Skokan R."/>
            <person name="Toyoda A."/>
            <person name="Suzuki Y."/>
            <person name="Kagoshima H."/>
            <person name="Schijlen E."/>
            <person name="Tajeshwar N."/>
            <person name="Catarino B."/>
            <person name="Hetherington A.J."/>
            <person name="Saltykova A."/>
            <person name="Bonnot C."/>
            <person name="Breuninger H."/>
            <person name="Symeonidi A."/>
            <person name="Radhakrishnan G.V."/>
            <person name="Van Nieuwerburgh F."/>
            <person name="Deforce D."/>
            <person name="Chang C."/>
            <person name="Karol K.G."/>
            <person name="Hedrich R."/>
            <person name="Ulvskov P."/>
            <person name="Glockner G."/>
            <person name="Delwiche C.F."/>
            <person name="Petrasek J."/>
            <person name="Van de Peer Y."/>
            <person name="Friml J."/>
            <person name="Beilby M."/>
            <person name="Dolan L."/>
            <person name="Kohara Y."/>
            <person name="Sugano S."/>
            <person name="Fujiyama A."/>
            <person name="Delaux P.-M."/>
            <person name="Quint M."/>
            <person name="TheiBen G."/>
            <person name="Hagemann M."/>
            <person name="Harholt J."/>
            <person name="Dunand C."/>
            <person name="Zachgo S."/>
            <person name="Langdale J."/>
            <person name="Maumus F."/>
            <person name="Straeten D.V.D."/>
            <person name="Gould S.B."/>
            <person name="Rensing S.A."/>
        </authorList>
    </citation>
    <scope>NUCLEOTIDE SEQUENCE [LARGE SCALE GENOMIC DNA]</scope>
    <source>
        <strain evidence="9 10">S276</strain>
    </source>
</reference>
<accession>A0A388LRN3</accession>
<keyword evidence="7" id="KW-0472">Membrane</keyword>
<keyword evidence="2" id="KW-0677">Repeat</keyword>
<evidence type="ECO:0000256" key="3">
    <source>
        <dbReference type="ARBA" id="ARBA00023043"/>
    </source>
</evidence>
<dbReference type="Gene3D" id="1.25.40.20">
    <property type="entry name" value="Ankyrin repeat-containing domain"/>
    <property type="match status" value="1"/>
</dbReference>
<feature type="compositionally biased region" description="Pro residues" evidence="6">
    <location>
        <begin position="81"/>
        <end position="95"/>
    </location>
</feature>
<dbReference type="AlphaFoldDB" id="A0A388LRN3"/>
<feature type="transmembrane region" description="Helical" evidence="7">
    <location>
        <begin position="12"/>
        <end position="32"/>
    </location>
</feature>
<evidence type="ECO:0000256" key="5">
    <source>
        <dbReference type="PROSITE-ProRule" id="PRU00023"/>
    </source>
</evidence>
<keyword evidence="3 5" id="KW-0040">ANK repeat</keyword>